<feature type="domain" description="AMP-binding enzyme C-terminal" evidence="2">
    <location>
        <begin position="417"/>
        <end position="495"/>
    </location>
</feature>
<feature type="domain" description="AMP-dependent synthetase/ligase" evidence="1">
    <location>
        <begin position="7"/>
        <end position="357"/>
    </location>
</feature>
<dbReference type="Proteomes" id="UP000032680">
    <property type="component" value="Unassembled WGS sequence"/>
</dbReference>
<keyword evidence="3" id="KW-0436">Ligase</keyword>
<dbReference type="Gene3D" id="3.30.300.30">
    <property type="match status" value="1"/>
</dbReference>
<dbReference type="GO" id="GO:0016405">
    <property type="term" value="F:CoA-ligase activity"/>
    <property type="evidence" value="ECO:0007669"/>
    <property type="project" value="TreeGrafter"/>
</dbReference>
<dbReference type="EMBL" id="BANB01000734">
    <property type="protein sequence ID" value="GAN78296.1"/>
    <property type="molecule type" value="Genomic_DNA"/>
</dbReference>
<dbReference type="InterPro" id="IPR020845">
    <property type="entry name" value="AMP-binding_CS"/>
</dbReference>
<dbReference type="InterPro" id="IPR025110">
    <property type="entry name" value="AMP-bd_C"/>
</dbReference>
<protein>
    <submittedName>
        <fullName evidence="3">Long chain fatty acid--CoA ligase</fullName>
    </submittedName>
</protein>
<dbReference type="InterPro" id="IPR042099">
    <property type="entry name" value="ANL_N_sf"/>
</dbReference>
<name>A0A0D6PAA5_9PROT</name>
<dbReference type="Pfam" id="PF13193">
    <property type="entry name" value="AMP-binding_C"/>
    <property type="match status" value="1"/>
</dbReference>
<reference evidence="3 4" key="1">
    <citation type="submission" date="2012-11" db="EMBL/GenBank/DDBJ databases">
        <title>Whole genome sequence of Acidisphaera rubrifaciens HS-AP3.</title>
        <authorList>
            <person name="Azuma Y."/>
            <person name="Higashiura N."/>
            <person name="Hirakawa H."/>
            <person name="Matsushita K."/>
        </authorList>
    </citation>
    <scope>NUCLEOTIDE SEQUENCE [LARGE SCALE GENOMIC DNA]</scope>
    <source>
        <strain evidence="3 4">HS-AP3</strain>
    </source>
</reference>
<dbReference type="PANTHER" id="PTHR24096">
    <property type="entry name" value="LONG-CHAIN-FATTY-ACID--COA LIGASE"/>
    <property type="match status" value="1"/>
</dbReference>
<evidence type="ECO:0000259" key="1">
    <source>
        <dbReference type="Pfam" id="PF00501"/>
    </source>
</evidence>
<dbReference type="InterPro" id="IPR045851">
    <property type="entry name" value="AMP-bd_C_sf"/>
</dbReference>
<keyword evidence="4" id="KW-1185">Reference proteome</keyword>
<dbReference type="Gene3D" id="3.40.50.12780">
    <property type="entry name" value="N-terminal domain of ligase-like"/>
    <property type="match status" value="1"/>
</dbReference>
<comment type="caution">
    <text evidence="3">The sequence shown here is derived from an EMBL/GenBank/DDBJ whole genome shotgun (WGS) entry which is preliminary data.</text>
</comment>
<accession>A0A0D6PAA5</accession>
<dbReference type="RefSeq" id="WP_048862819.1">
    <property type="nucleotide sequence ID" value="NZ_BANB01000734.1"/>
</dbReference>
<dbReference type="PANTHER" id="PTHR24096:SF323">
    <property type="entry name" value="BLR3536 PROTEIN"/>
    <property type="match status" value="1"/>
</dbReference>
<dbReference type="SUPFAM" id="SSF56801">
    <property type="entry name" value="Acetyl-CoA synthetase-like"/>
    <property type="match status" value="1"/>
</dbReference>
<dbReference type="OrthoDB" id="9803968at2"/>
<dbReference type="PROSITE" id="PS00455">
    <property type="entry name" value="AMP_BINDING"/>
    <property type="match status" value="1"/>
</dbReference>
<evidence type="ECO:0000313" key="4">
    <source>
        <dbReference type="Proteomes" id="UP000032680"/>
    </source>
</evidence>
<organism evidence="3 4">
    <name type="scientific">Acidisphaera rubrifaciens HS-AP3</name>
    <dbReference type="NCBI Taxonomy" id="1231350"/>
    <lineage>
        <taxon>Bacteria</taxon>
        <taxon>Pseudomonadati</taxon>
        <taxon>Pseudomonadota</taxon>
        <taxon>Alphaproteobacteria</taxon>
        <taxon>Acetobacterales</taxon>
        <taxon>Acetobacteraceae</taxon>
        <taxon>Acidisphaera</taxon>
    </lineage>
</organism>
<dbReference type="AlphaFoldDB" id="A0A0D6PAA5"/>
<gene>
    <name evidence="3" type="ORF">Asru_0735_02</name>
</gene>
<dbReference type="InterPro" id="IPR000873">
    <property type="entry name" value="AMP-dep_synth/lig_dom"/>
</dbReference>
<evidence type="ECO:0000313" key="3">
    <source>
        <dbReference type="EMBL" id="GAN78296.1"/>
    </source>
</evidence>
<dbReference type="Pfam" id="PF00501">
    <property type="entry name" value="AMP-binding"/>
    <property type="match status" value="1"/>
</dbReference>
<proteinExistence type="predicted"/>
<sequence length="515" mass="55669">MSHPSLHARTMPDKPAYVMADTGEALSFGTLDARSNQGAHLFRALGLAAGDHIALLLENSLVFMEIAWAAQRSGIYYTALSRYLKEDEITYIVRDCGARVVITSAACAAPLHSLVGVADGPRLYMVGTTAPGYESWEAARDAMPATPIPDEVAGRDMLYSSGTTGRPKGVAPALTGQAITELSPLIRLLCVDMCGIGPGSVYLSPAPLYHAAPLRFSMTVAALGGTCVIMSKFDAETFLRYIEQYRVTQTQVVPTMFVRLLKLPEEARHRYDISSLSGVIHAAAPCPPDVKAAMIDWWGPILIEYYAGTEANGATLITSREWLAHRGSVGRAIVGVLKIVGEDGEEVQPGETGLVYFADGPRFVYHNDPAKTAGAYNDRGWSTLGDVGHVDEEGYLYLTDRRAYMIISGGVNVYPQETEDVLIGHPEVADVAVFGVPDEEMGEAVKAVVQPADTARAGPALEAALIAYARERLSAIKCPRSIDFLPELPRTPTGKLLKRLLRDQYWPKKTERGAG</sequence>
<evidence type="ECO:0000259" key="2">
    <source>
        <dbReference type="Pfam" id="PF13193"/>
    </source>
</evidence>